<feature type="domain" description="LicD/FKTN/FKRP nucleotidyltransferase" evidence="6">
    <location>
        <begin position="109"/>
        <end position="157"/>
    </location>
</feature>
<dbReference type="InterPro" id="IPR007074">
    <property type="entry name" value="LicD/FKTN/FKRP_NTP_transf"/>
</dbReference>
<dbReference type="PANTHER" id="PTHR15407:SF32">
    <property type="entry name" value="PROTEIN (MNN4), PUTATIVE (AFU_ORTHOLOGUE AFUA_1G03790)-RELATED"/>
    <property type="match status" value="1"/>
</dbReference>
<evidence type="ECO:0000313" key="7">
    <source>
        <dbReference type="EMBL" id="KAF2027748.1"/>
    </source>
</evidence>
<feature type="signal peptide" evidence="5">
    <location>
        <begin position="1"/>
        <end position="21"/>
    </location>
</feature>
<dbReference type="OrthoDB" id="444255at2759"/>
<evidence type="ECO:0000256" key="1">
    <source>
        <dbReference type="ARBA" id="ARBA00004167"/>
    </source>
</evidence>
<dbReference type="AlphaFoldDB" id="A0A9P4H3V3"/>
<keyword evidence="2" id="KW-0812">Transmembrane</keyword>
<evidence type="ECO:0000259" key="6">
    <source>
        <dbReference type="Pfam" id="PF04991"/>
    </source>
</evidence>
<feature type="chain" id="PRO_5040198505" description="LicD/FKTN/FKRP nucleotidyltransferase domain-containing protein" evidence="5">
    <location>
        <begin position="22"/>
        <end position="345"/>
    </location>
</feature>
<evidence type="ECO:0000313" key="8">
    <source>
        <dbReference type="Proteomes" id="UP000799777"/>
    </source>
</evidence>
<evidence type="ECO:0000256" key="4">
    <source>
        <dbReference type="ARBA" id="ARBA00023136"/>
    </source>
</evidence>
<evidence type="ECO:0000256" key="3">
    <source>
        <dbReference type="ARBA" id="ARBA00022989"/>
    </source>
</evidence>
<dbReference type="Proteomes" id="UP000799777">
    <property type="component" value="Unassembled WGS sequence"/>
</dbReference>
<organism evidence="7 8">
    <name type="scientific">Setomelanomma holmii</name>
    <dbReference type="NCBI Taxonomy" id="210430"/>
    <lineage>
        <taxon>Eukaryota</taxon>
        <taxon>Fungi</taxon>
        <taxon>Dikarya</taxon>
        <taxon>Ascomycota</taxon>
        <taxon>Pezizomycotina</taxon>
        <taxon>Dothideomycetes</taxon>
        <taxon>Pleosporomycetidae</taxon>
        <taxon>Pleosporales</taxon>
        <taxon>Pleosporineae</taxon>
        <taxon>Phaeosphaeriaceae</taxon>
        <taxon>Setomelanomma</taxon>
    </lineage>
</organism>
<feature type="domain" description="LicD/FKTN/FKRP nucleotidyltransferase" evidence="6">
    <location>
        <begin position="273"/>
        <end position="316"/>
    </location>
</feature>
<dbReference type="EMBL" id="ML978222">
    <property type="protein sequence ID" value="KAF2027748.1"/>
    <property type="molecule type" value="Genomic_DNA"/>
</dbReference>
<dbReference type="GO" id="GO:0016020">
    <property type="term" value="C:membrane"/>
    <property type="evidence" value="ECO:0007669"/>
    <property type="project" value="UniProtKB-SubCell"/>
</dbReference>
<gene>
    <name evidence="7" type="ORF">EK21DRAFT_102329</name>
</gene>
<accession>A0A9P4H3V3</accession>
<evidence type="ECO:0000256" key="2">
    <source>
        <dbReference type="ARBA" id="ARBA00022692"/>
    </source>
</evidence>
<comment type="subcellular location">
    <subcellularLocation>
        <location evidence="1">Membrane</location>
        <topology evidence="1">Single-pass membrane protein</topology>
    </subcellularLocation>
</comment>
<keyword evidence="3" id="KW-1133">Transmembrane helix</keyword>
<dbReference type="Pfam" id="PF04991">
    <property type="entry name" value="LicD"/>
    <property type="match status" value="2"/>
</dbReference>
<dbReference type="GO" id="GO:0009100">
    <property type="term" value="P:glycoprotein metabolic process"/>
    <property type="evidence" value="ECO:0007669"/>
    <property type="project" value="UniProtKB-ARBA"/>
</dbReference>
<keyword evidence="8" id="KW-1185">Reference proteome</keyword>
<keyword evidence="4" id="KW-0472">Membrane</keyword>
<comment type="caution">
    <text evidence="7">The sequence shown here is derived from an EMBL/GenBank/DDBJ whole genome shotgun (WGS) entry which is preliminary data.</text>
</comment>
<protein>
    <recommendedName>
        <fullName evidence="6">LicD/FKTN/FKRP nucleotidyltransferase domain-containing protein</fullName>
    </recommendedName>
</protein>
<keyword evidence="5" id="KW-0732">Signal</keyword>
<dbReference type="InterPro" id="IPR009644">
    <property type="entry name" value="FKTN/MNN4/W02B3.4-1"/>
</dbReference>
<evidence type="ECO:0000256" key="5">
    <source>
        <dbReference type="SAM" id="SignalP"/>
    </source>
</evidence>
<dbReference type="PANTHER" id="PTHR15407">
    <property type="entry name" value="FUKUTIN-RELATED"/>
    <property type="match status" value="1"/>
</dbReference>
<sequence length="345" mass="40006">MKLPAELLLLAFSILPLATTALTEPPSQPQPPTLQRRSASFLSLRGLTKLDTDYSNAESYSHPTKFFHESTFNAHYDGRFASTELPHNTRQFHLRLMLKAYMDTMERIGVRTWLMHGCLLGWWWNGHIMPWDADIDVMIDERGIAKLGNWWNMSVHHFTARDFESYHASPSLPLHEQPPKDAEEAIARDNARVSEHMLHEELAHDGKKYLLEINPHHSDWSTKDVENVIDARWIDTATGLFIDITTIHTQPPAKQWSHKTNSYQIVQTDHDDIQLYTKDQHAYTSSQVFPLRQSTFEGINVRVPFDYEELLLEEYGPKSILEKRYRGWRFDEQAHEGQGEEGCQG</sequence>
<proteinExistence type="predicted"/>
<reference evidence="7" key="1">
    <citation type="journal article" date="2020" name="Stud. Mycol.">
        <title>101 Dothideomycetes genomes: a test case for predicting lifestyles and emergence of pathogens.</title>
        <authorList>
            <person name="Haridas S."/>
            <person name="Albert R."/>
            <person name="Binder M."/>
            <person name="Bloem J."/>
            <person name="Labutti K."/>
            <person name="Salamov A."/>
            <person name="Andreopoulos B."/>
            <person name="Baker S."/>
            <person name="Barry K."/>
            <person name="Bills G."/>
            <person name="Bluhm B."/>
            <person name="Cannon C."/>
            <person name="Castanera R."/>
            <person name="Culley D."/>
            <person name="Daum C."/>
            <person name="Ezra D."/>
            <person name="Gonzalez J."/>
            <person name="Henrissat B."/>
            <person name="Kuo A."/>
            <person name="Liang C."/>
            <person name="Lipzen A."/>
            <person name="Lutzoni F."/>
            <person name="Magnuson J."/>
            <person name="Mondo S."/>
            <person name="Nolan M."/>
            <person name="Ohm R."/>
            <person name="Pangilinan J."/>
            <person name="Park H.-J."/>
            <person name="Ramirez L."/>
            <person name="Alfaro M."/>
            <person name="Sun H."/>
            <person name="Tritt A."/>
            <person name="Yoshinaga Y."/>
            <person name="Zwiers L.-H."/>
            <person name="Turgeon B."/>
            <person name="Goodwin S."/>
            <person name="Spatafora J."/>
            <person name="Crous P."/>
            <person name="Grigoriev I."/>
        </authorList>
    </citation>
    <scope>NUCLEOTIDE SEQUENCE</scope>
    <source>
        <strain evidence="7">CBS 110217</strain>
    </source>
</reference>
<name>A0A9P4H3V3_9PLEO</name>